<name>A0ABT8XKG0_9HYPH</name>
<dbReference type="InterPro" id="IPR005804">
    <property type="entry name" value="FA_desaturase_dom"/>
</dbReference>
<dbReference type="RefSeq" id="WP_244759765.1">
    <property type="nucleotide sequence ID" value="NZ_JALJCJ010000001.1"/>
</dbReference>
<dbReference type="InterPro" id="IPR012171">
    <property type="entry name" value="Fatty_acid_desaturase"/>
</dbReference>
<dbReference type="EMBL" id="WHSC02000009">
    <property type="protein sequence ID" value="MDO6123844.1"/>
    <property type="molecule type" value="Genomic_DNA"/>
</dbReference>
<sequence>MKPTKRDYSLLGRDAEAAVANGLAAAEWYHTDVARKEMKALMQRSDGPAIRDTAIWLGAMVVSGALGAWFWSSWAAVPFFLIYGVLYGSASDSRWHECGHGTAFKTMWMNDAVYQIACFMIMRNPVTWRWSHTRHHTDTVIVGRDPEIAVMRPPDLLRLVLNFFGILDAWHAVIDMVRNAAGVMSEAEKTFVPEMEQGKAIRIARIWLVIYLATIAACFAFGSILPAMFIGLPRLYGAWHHVMTGLLQHGGLADNVIDHRLNSRTVYMNPVSRFIYWNMNYHVEHHMFPMVPYHALPRLHAMIRHDLPAPNPSMWHGYREMLPAFLRQLRNEDYFLKRDLPETARPYKEEFHAEPAFAAAE</sequence>
<dbReference type="PANTHER" id="PTHR19353:SF19">
    <property type="entry name" value="DELTA(5) FATTY ACID DESATURASE C-RELATED"/>
    <property type="match status" value="1"/>
</dbReference>
<keyword evidence="1" id="KW-0472">Membrane</keyword>
<evidence type="ECO:0000313" key="3">
    <source>
        <dbReference type="EMBL" id="MDO6123844.1"/>
    </source>
</evidence>
<reference evidence="3" key="1">
    <citation type="submission" date="2022-04" db="EMBL/GenBank/DDBJ databases">
        <title>Shinella lacus sp. nov., a novel member of the genus Shinella from water.</title>
        <authorList>
            <person name="Deng Y."/>
        </authorList>
    </citation>
    <scope>NUCLEOTIDE SEQUENCE</scope>
    <source>
        <strain evidence="3">JCM 31239</strain>
    </source>
</reference>
<evidence type="ECO:0000313" key="4">
    <source>
        <dbReference type="Proteomes" id="UP001177080"/>
    </source>
</evidence>
<feature type="transmembrane region" description="Helical" evidence="1">
    <location>
        <begin position="54"/>
        <end position="86"/>
    </location>
</feature>
<evidence type="ECO:0000256" key="1">
    <source>
        <dbReference type="SAM" id="Phobius"/>
    </source>
</evidence>
<dbReference type="CDD" id="cd03511">
    <property type="entry name" value="Rhizopine-oxygenase-like"/>
    <property type="match status" value="1"/>
</dbReference>
<dbReference type="PANTHER" id="PTHR19353">
    <property type="entry name" value="FATTY ACID DESATURASE 2"/>
    <property type="match status" value="1"/>
</dbReference>
<dbReference type="InterPro" id="IPR039393">
    <property type="entry name" value="Rhizopine-oxygenase-like"/>
</dbReference>
<accession>A0ABT8XKG0</accession>
<keyword evidence="1" id="KW-1133">Transmembrane helix</keyword>
<keyword evidence="1" id="KW-0812">Transmembrane</keyword>
<dbReference type="Proteomes" id="UP001177080">
    <property type="component" value="Unassembled WGS sequence"/>
</dbReference>
<evidence type="ECO:0000259" key="2">
    <source>
        <dbReference type="Pfam" id="PF00487"/>
    </source>
</evidence>
<dbReference type="Pfam" id="PF00487">
    <property type="entry name" value="FA_desaturase"/>
    <property type="match status" value="1"/>
</dbReference>
<gene>
    <name evidence="3" type="ORF">GB928_021835</name>
</gene>
<feature type="transmembrane region" description="Helical" evidence="1">
    <location>
        <begin position="206"/>
        <end position="232"/>
    </location>
</feature>
<keyword evidence="4" id="KW-1185">Reference proteome</keyword>
<feature type="domain" description="Fatty acid desaturase" evidence="2">
    <location>
        <begin position="72"/>
        <end position="317"/>
    </location>
</feature>
<comment type="caution">
    <text evidence="3">The sequence shown here is derived from an EMBL/GenBank/DDBJ whole genome shotgun (WGS) entry which is preliminary data.</text>
</comment>
<organism evidence="3 4">
    <name type="scientific">Shinella curvata</name>
    <dbReference type="NCBI Taxonomy" id="1817964"/>
    <lineage>
        <taxon>Bacteria</taxon>
        <taxon>Pseudomonadati</taxon>
        <taxon>Pseudomonadota</taxon>
        <taxon>Alphaproteobacteria</taxon>
        <taxon>Hyphomicrobiales</taxon>
        <taxon>Rhizobiaceae</taxon>
        <taxon>Shinella</taxon>
    </lineage>
</organism>
<protein>
    <submittedName>
        <fullName evidence="3">Fatty acid desaturase family protein</fullName>
    </submittedName>
</protein>
<proteinExistence type="predicted"/>